<keyword evidence="4" id="KW-1185">Reference proteome</keyword>
<dbReference type="Pfam" id="PF00975">
    <property type="entry name" value="Thioesterase"/>
    <property type="match status" value="1"/>
</dbReference>
<evidence type="ECO:0000256" key="1">
    <source>
        <dbReference type="ARBA" id="ARBA00007169"/>
    </source>
</evidence>
<dbReference type="PANTHER" id="PTHR11487:SF0">
    <property type="entry name" value="S-ACYL FATTY ACID SYNTHASE THIOESTERASE, MEDIUM CHAIN"/>
    <property type="match status" value="1"/>
</dbReference>
<sequence>MADEDTVLICLPFAGAGPSFFTPWQKRAPEGLRILPLSLPGREKRFPEPPYDAAAPAVDDAYAQVTAALGGADGDGGGPVVLFGHSMGAVLAYELAHRIERAGGPVRLAALVVSGAPGPWTPRTDRADGLPDEEFAARVRAFAGYDHPALADPEMRELLLPALRADVRLHETYVPTTDRPLSVPVISVRGREDTLVGSAEAAEWGRATTGRLTVAEPAGGHMYLAERPDDLLELVAAEVRAASEARGR</sequence>
<evidence type="ECO:0000313" key="3">
    <source>
        <dbReference type="EMBL" id="MFD4211835.1"/>
    </source>
</evidence>
<dbReference type="Gene3D" id="3.40.50.1820">
    <property type="entry name" value="alpha/beta hydrolase"/>
    <property type="match status" value="1"/>
</dbReference>
<dbReference type="Proteomes" id="UP001598251">
    <property type="component" value="Unassembled WGS sequence"/>
</dbReference>
<organism evidence="3 4">
    <name type="scientific">Streptomyces sindenensis</name>
    <dbReference type="NCBI Taxonomy" id="67363"/>
    <lineage>
        <taxon>Bacteria</taxon>
        <taxon>Bacillati</taxon>
        <taxon>Actinomycetota</taxon>
        <taxon>Actinomycetes</taxon>
        <taxon>Kitasatosporales</taxon>
        <taxon>Streptomycetaceae</taxon>
        <taxon>Streptomyces</taxon>
    </lineage>
</organism>
<protein>
    <submittedName>
        <fullName evidence="3">Thioesterase II family protein</fullName>
    </submittedName>
</protein>
<comment type="caution">
    <text evidence="3">The sequence shown here is derived from an EMBL/GenBank/DDBJ whole genome shotgun (WGS) entry which is preliminary data.</text>
</comment>
<feature type="domain" description="Thioesterase" evidence="2">
    <location>
        <begin position="8"/>
        <end position="236"/>
    </location>
</feature>
<dbReference type="EMBL" id="JBHXOF010000001">
    <property type="protein sequence ID" value="MFD4211835.1"/>
    <property type="molecule type" value="Genomic_DNA"/>
</dbReference>
<evidence type="ECO:0000313" key="4">
    <source>
        <dbReference type="Proteomes" id="UP001598251"/>
    </source>
</evidence>
<proteinExistence type="inferred from homology"/>
<gene>
    <name evidence="3" type="ORF">ACFWSS_02845</name>
</gene>
<dbReference type="InterPro" id="IPR001031">
    <property type="entry name" value="Thioesterase"/>
</dbReference>
<dbReference type="InterPro" id="IPR012223">
    <property type="entry name" value="TEII"/>
</dbReference>
<evidence type="ECO:0000259" key="2">
    <source>
        <dbReference type="Pfam" id="PF00975"/>
    </source>
</evidence>
<dbReference type="RefSeq" id="WP_382827272.1">
    <property type="nucleotide sequence ID" value="NZ_JBHXLY010000016.1"/>
</dbReference>
<name>A0ABW6ECR3_9ACTN</name>
<dbReference type="InterPro" id="IPR029058">
    <property type="entry name" value="AB_hydrolase_fold"/>
</dbReference>
<dbReference type="PANTHER" id="PTHR11487">
    <property type="entry name" value="THIOESTERASE"/>
    <property type="match status" value="1"/>
</dbReference>
<dbReference type="SUPFAM" id="SSF53474">
    <property type="entry name" value="alpha/beta-Hydrolases"/>
    <property type="match status" value="1"/>
</dbReference>
<comment type="similarity">
    <text evidence="1">Belongs to the thioesterase family.</text>
</comment>
<reference evidence="3 4" key="1">
    <citation type="submission" date="2024-09" db="EMBL/GenBank/DDBJ databases">
        <title>The Natural Products Discovery Center: Release of the First 8490 Sequenced Strains for Exploring Actinobacteria Biosynthetic Diversity.</title>
        <authorList>
            <person name="Kalkreuter E."/>
            <person name="Kautsar S.A."/>
            <person name="Yang D."/>
            <person name="Bader C.D."/>
            <person name="Teijaro C.N."/>
            <person name="Fluegel L."/>
            <person name="Davis C.M."/>
            <person name="Simpson J.R."/>
            <person name="Lauterbach L."/>
            <person name="Steele A.D."/>
            <person name="Gui C."/>
            <person name="Meng S."/>
            <person name="Li G."/>
            <person name="Viehrig K."/>
            <person name="Ye F."/>
            <person name="Su P."/>
            <person name="Kiefer A.F."/>
            <person name="Nichols A."/>
            <person name="Cepeda A.J."/>
            <person name="Yan W."/>
            <person name="Fan B."/>
            <person name="Jiang Y."/>
            <person name="Adhikari A."/>
            <person name="Zheng C.-J."/>
            <person name="Schuster L."/>
            <person name="Cowan T.M."/>
            <person name="Smanski M.J."/>
            <person name="Chevrette M.G."/>
            <person name="De Carvalho L.P.S."/>
            <person name="Shen B."/>
        </authorList>
    </citation>
    <scope>NUCLEOTIDE SEQUENCE [LARGE SCALE GENOMIC DNA]</scope>
    <source>
        <strain evidence="3 4">NPDC058546</strain>
    </source>
</reference>
<accession>A0ABW6ECR3</accession>